<feature type="region of interest" description="Disordered" evidence="1">
    <location>
        <begin position="1"/>
        <end position="23"/>
    </location>
</feature>
<evidence type="ECO:0008006" key="4">
    <source>
        <dbReference type="Google" id="ProtNLM"/>
    </source>
</evidence>
<keyword evidence="3" id="KW-1185">Reference proteome</keyword>
<sequence>MTVHNDIDPAGGPARVSRDQLPHRRRPCAECPWRRDVAPGKFTSERFDALADTSGGPGCEAPLSAPMFACHKTREGAEQACAGWLAVAGGDHIGVRLAVIQGRLDPATLAPGADWPPLFDSYTEMADTQAG</sequence>
<reference evidence="2 3" key="1">
    <citation type="submission" date="2023-04" db="EMBL/GenBank/DDBJ databases">
        <title>Forest soil microbial communities from Buena Vista Peninsula, Colon Province, Panama.</title>
        <authorList>
            <person name="Bouskill N."/>
        </authorList>
    </citation>
    <scope>NUCLEOTIDE SEQUENCE [LARGE SCALE GENOMIC DNA]</scope>
    <source>
        <strain evidence="2 3">CFH S0262</strain>
    </source>
</reference>
<evidence type="ECO:0000313" key="3">
    <source>
        <dbReference type="Proteomes" id="UP001160334"/>
    </source>
</evidence>
<name>A0ABT6MID6_9NOCA</name>
<evidence type="ECO:0000256" key="1">
    <source>
        <dbReference type="SAM" id="MobiDB-lite"/>
    </source>
</evidence>
<gene>
    <name evidence="2" type="ORF">M2280_005325</name>
</gene>
<dbReference type="Pfam" id="PF19800">
    <property type="entry name" value="DUF6283"/>
    <property type="match status" value="1"/>
</dbReference>
<proteinExistence type="predicted"/>
<accession>A0ABT6MID6</accession>
<dbReference type="RefSeq" id="WP_280763321.1">
    <property type="nucleotide sequence ID" value="NZ_JARXVC010000018.1"/>
</dbReference>
<dbReference type="InterPro" id="IPR046250">
    <property type="entry name" value="DUF6283"/>
</dbReference>
<organism evidence="2 3">
    <name type="scientific">Prescottella agglutinans</name>
    <dbReference type="NCBI Taxonomy" id="1644129"/>
    <lineage>
        <taxon>Bacteria</taxon>
        <taxon>Bacillati</taxon>
        <taxon>Actinomycetota</taxon>
        <taxon>Actinomycetes</taxon>
        <taxon>Mycobacteriales</taxon>
        <taxon>Nocardiaceae</taxon>
        <taxon>Prescottella</taxon>
    </lineage>
</organism>
<evidence type="ECO:0000313" key="2">
    <source>
        <dbReference type="EMBL" id="MDH6284073.1"/>
    </source>
</evidence>
<dbReference type="Proteomes" id="UP001160334">
    <property type="component" value="Unassembled WGS sequence"/>
</dbReference>
<protein>
    <recommendedName>
        <fullName evidence="4">4Fe-4S Wbl-type domain-containing protein</fullName>
    </recommendedName>
</protein>
<comment type="caution">
    <text evidence="2">The sequence shown here is derived from an EMBL/GenBank/DDBJ whole genome shotgun (WGS) entry which is preliminary data.</text>
</comment>
<dbReference type="EMBL" id="JARXVC010000018">
    <property type="protein sequence ID" value="MDH6284073.1"/>
    <property type="molecule type" value="Genomic_DNA"/>
</dbReference>